<dbReference type="Proteomes" id="UP001107558">
    <property type="component" value="Chromosome 3"/>
</dbReference>
<proteinExistence type="predicted"/>
<dbReference type="OrthoDB" id="10566534at2759"/>
<gene>
    <name evidence="2" type="ORF">PVAND_001288</name>
</gene>
<sequence length="346" mass="39028">MSCNCDYCNTNQYDSYLNTCPQNQSYLTNCCPPNRTIAQISLEPIFPANEGIFKKSSTKSKKSLANSKKAPKKKSCNNNIAKSKSFESHPQFEDYSTSTRRDKSQEYCEVKQSQQFETQSSASLCSSKMPPLHAEKTLKNFMYDNEDFKETKYKKASCNEIECGPEIETWIFQCPKGFDPKIILDTELGRLSKSHNNVECSANKFKETVSLACLTPEKAIEYESVCDNIKIVKPVGKILITEINPHITSKQSNLRITADESQVIECSDDDDDDDGIIESPSIASKTMKKKINDQKFTIETTIKVENCAASGDRKKNRKGKASDDSFDKCMPICPPEPVPMKKKKRN</sequence>
<evidence type="ECO:0000313" key="3">
    <source>
        <dbReference type="Proteomes" id="UP001107558"/>
    </source>
</evidence>
<accession>A0A9J6BMS4</accession>
<dbReference type="AlphaFoldDB" id="A0A9J6BMS4"/>
<comment type="caution">
    <text evidence="2">The sequence shown here is derived from an EMBL/GenBank/DDBJ whole genome shotgun (WGS) entry which is preliminary data.</text>
</comment>
<dbReference type="EMBL" id="JADBJN010000003">
    <property type="protein sequence ID" value="KAG5671074.1"/>
    <property type="molecule type" value="Genomic_DNA"/>
</dbReference>
<reference evidence="2" key="1">
    <citation type="submission" date="2021-03" db="EMBL/GenBank/DDBJ databases">
        <title>Chromosome level genome of the anhydrobiotic midge Polypedilum vanderplanki.</title>
        <authorList>
            <person name="Yoshida Y."/>
            <person name="Kikawada T."/>
            <person name="Gusev O."/>
        </authorList>
    </citation>
    <scope>NUCLEOTIDE SEQUENCE</scope>
    <source>
        <strain evidence="2">NIAS01</strain>
        <tissue evidence="2">Whole body or cell culture</tissue>
    </source>
</reference>
<keyword evidence="3" id="KW-1185">Reference proteome</keyword>
<name>A0A9J6BMS4_POLVA</name>
<organism evidence="2 3">
    <name type="scientific">Polypedilum vanderplanki</name>
    <name type="common">Sleeping chironomid midge</name>
    <dbReference type="NCBI Taxonomy" id="319348"/>
    <lineage>
        <taxon>Eukaryota</taxon>
        <taxon>Metazoa</taxon>
        <taxon>Ecdysozoa</taxon>
        <taxon>Arthropoda</taxon>
        <taxon>Hexapoda</taxon>
        <taxon>Insecta</taxon>
        <taxon>Pterygota</taxon>
        <taxon>Neoptera</taxon>
        <taxon>Endopterygota</taxon>
        <taxon>Diptera</taxon>
        <taxon>Nematocera</taxon>
        <taxon>Chironomoidea</taxon>
        <taxon>Chironomidae</taxon>
        <taxon>Chironominae</taxon>
        <taxon>Polypedilum</taxon>
        <taxon>Polypedilum</taxon>
    </lineage>
</organism>
<feature type="region of interest" description="Disordered" evidence="1">
    <location>
        <begin position="57"/>
        <end position="77"/>
    </location>
</feature>
<feature type="region of interest" description="Disordered" evidence="1">
    <location>
        <begin position="310"/>
        <end position="346"/>
    </location>
</feature>
<protein>
    <submittedName>
        <fullName evidence="2">Uncharacterized protein</fullName>
    </submittedName>
</protein>
<evidence type="ECO:0000313" key="2">
    <source>
        <dbReference type="EMBL" id="KAG5671074.1"/>
    </source>
</evidence>
<evidence type="ECO:0000256" key="1">
    <source>
        <dbReference type="SAM" id="MobiDB-lite"/>
    </source>
</evidence>